<evidence type="ECO:0000256" key="1">
    <source>
        <dbReference type="SAM" id="Phobius"/>
    </source>
</evidence>
<keyword evidence="1" id="KW-0472">Membrane</keyword>
<proteinExistence type="predicted"/>
<dbReference type="AlphaFoldDB" id="A0A7J9NQ92"/>
<dbReference type="PIRSF" id="PIRSF036535">
    <property type="entry name" value="EhaE"/>
    <property type="match status" value="1"/>
</dbReference>
<dbReference type="EMBL" id="JACDUJ010000001">
    <property type="protein sequence ID" value="MBA2847352.1"/>
    <property type="molecule type" value="Genomic_DNA"/>
</dbReference>
<sequence>MGYFLLIIGTVGAVIGPLTKDPFKRFLNIEVPAIGVCLIFLAYNQTLALMTFLGVNAILTLVLVRTIIKNEELEE</sequence>
<evidence type="ECO:0000313" key="3">
    <source>
        <dbReference type="Proteomes" id="UP000571854"/>
    </source>
</evidence>
<gene>
    <name evidence="2" type="ORF">HNP88_001536</name>
</gene>
<feature type="transmembrane region" description="Helical" evidence="1">
    <location>
        <begin position="49"/>
        <end position="68"/>
    </location>
</feature>
<dbReference type="Pfam" id="PF09880">
    <property type="entry name" value="EhaE"/>
    <property type="match status" value="1"/>
</dbReference>
<accession>A0A7J9NQ92</accession>
<reference evidence="2 3" key="1">
    <citation type="submission" date="2020-07" db="EMBL/GenBank/DDBJ databases">
        <title>Genomic Encyclopedia of Type Strains, Phase IV (KMG-V): Genome sequencing to study the core and pangenomes of soil and plant-associated prokaryotes.</title>
        <authorList>
            <person name="Whitman W."/>
        </authorList>
    </citation>
    <scope>NUCLEOTIDE SEQUENCE [LARGE SCALE GENOMIC DNA]</scope>
    <source>
        <strain evidence="2 3">A5</strain>
    </source>
</reference>
<organism evidence="2 3">
    <name type="scientific">Methanococcus maripaludis</name>
    <name type="common">Methanococcus deltae</name>
    <dbReference type="NCBI Taxonomy" id="39152"/>
    <lineage>
        <taxon>Archaea</taxon>
        <taxon>Methanobacteriati</taxon>
        <taxon>Methanobacteriota</taxon>
        <taxon>Methanomada group</taxon>
        <taxon>Methanococci</taxon>
        <taxon>Methanococcales</taxon>
        <taxon>Methanococcaceae</taxon>
        <taxon>Methanococcus</taxon>
    </lineage>
</organism>
<evidence type="ECO:0000313" key="2">
    <source>
        <dbReference type="EMBL" id="MBA2847352.1"/>
    </source>
</evidence>
<dbReference type="Proteomes" id="UP000571854">
    <property type="component" value="Unassembled WGS sequence"/>
</dbReference>
<comment type="caution">
    <text evidence="2">The sequence shown here is derived from an EMBL/GenBank/DDBJ whole genome shotgun (WGS) entry which is preliminary data.</text>
</comment>
<dbReference type="InterPro" id="IPR011317">
    <property type="entry name" value="Prd_NiFe_hyd_3_EhaE"/>
</dbReference>
<name>A0A7J9NQ92_METMI</name>
<protein>
    <submittedName>
        <fullName evidence="2">Energy-converting hydrogenase A subunit E</fullName>
    </submittedName>
</protein>
<keyword evidence="1" id="KW-0812">Transmembrane</keyword>
<keyword evidence="1" id="KW-1133">Transmembrane helix</keyword>